<feature type="compositionally biased region" description="Gly residues" evidence="12">
    <location>
        <begin position="178"/>
        <end position="187"/>
    </location>
</feature>
<feature type="transmembrane region" description="Helical" evidence="13">
    <location>
        <begin position="700"/>
        <end position="720"/>
    </location>
</feature>
<dbReference type="KEGG" id="pmrn:116945810"/>
<dbReference type="FunFam" id="2.20.110.10:FF:000013">
    <property type="entry name" value="Putative Junctophilin-1"/>
    <property type="match status" value="1"/>
</dbReference>
<feature type="region of interest" description="Disordered" evidence="12">
    <location>
        <begin position="169"/>
        <end position="229"/>
    </location>
</feature>
<keyword evidence="9" id="KW-0256">Endoplasmic reticulum</keyword>
<evidence type="ECO:0000256" key="8">
    <source>
        <dbReference type="ARBA" id="ARBA00022737"/>
    </source>
</evidence>
<evidence type="ECO:0000256" key="7">
    <source>
        <dbReference type="ARBA" id="ARBA00022692"/>
    </source>
</evidence>
<dbReference type="PANTHER" id="PTHR23085:SF16">
    <property type="entry name" value="GH28348P"/>
    <property type="match status" value="1"/>
</dbReference>
<feature type="compositionally biased region" description="Acidic residues" evidence="12">
    <location>
        <begin position="447"/>
        <end position="461"/>
    </location>
</feature>
<evidence type="ECO:0000256" key="12">
    <source>
        <dbReference type="SAM" id="MobiDB-lite"/>
    </source>
</evidence>
<comment type="subcellular location">
    <subcellularLocation>
        <location evidence="3">Cell membrane</location>
    </subcellularLocation>
    <subcellularLocation>
        <location evidence="2">Endomembrane system</location>
        <topology evidence="2">Peripheral membrane protein</topology>
    </subcellularLocation>
    <subcellularLocation>
        <location evidence="1">Endoplasmic reticulum membrane</location>
        <topology evidence="1">Single-pass type IV membrane protein</topology>
    </subcellularLocation>
</comment>
<keyword evidence="10 13" id="KW-1133">Transmembrane helix</keyword>
<dbReference type="SUPFAM" id="SSF82185">
    <property type="entry name" value="Histone H3 K4-specific methyltransferase SET7/9 N-terminal domain"/>
    <property type="match status" value="2"/>
</dbReference>
<sequence>MSGGRFDFDDGGAFCGGWESGKAHGHGVCTGPQGQGRYAGSWSHGFEVAGVYTWPSGNTYAGHWADGKRHGLGVESKGRWIYRGEWTHGVKGRYGVRMSQSSVARYEGIWSNGLQDGYGIETYTDGGTYQGQWAGGMRHGYGVRNSVPYGLASVVRSPLRTSLSSLRSEQTNGSIVGPVGGGAGGSLRSGDDAGSAVGSRGGFVLTGVHHSDSEQQGGKAGGKRGGGGLFRRGSLLGSLKFRRSDSKASLSSERSKRSSFRSEAGMSAISSAASDGTSLAVSLGEPETELFDSEVEANTTETYTGEWKGDKRSGFGVSQRSDGLRYEGEWLANRRNGYGRTSYPDGRSEEGKYRQGTLTRGKRRSLVPLRASKTRAKVERAVEAAQRGATVAKQKAEIAISRAAHARVKAEAADMASQTAHEASSIALELAAELSPGFLCQGRKGDEDEDEDEYELEDDDAPVERPASTELYRKGTTPPPNQSPAGSLGPTPPPSPRSRSAHANPPAITAAARGAGRGVLKPEPERFGARRAVNADGPGVPNGKQGARGRTTDVAPAKGLAGQSEGGGGGGSRREPRTRYQIEMKPLRRRDGLQHRASERRQKEEVVSGYHGYAICHSPTAQTDIRRQNQVGDNGHHDGKVAPVGGNPGSDKGSNPGPMQQQSNARTAPNPNWKGGGEVDVVETVEVVEFVDEGMSSSSVLVAMVMLLVLGFAVLFVHILT</sequence>
<evidence type="ECO:0000256" key="4">
    <source>
        <dbReference type="ARBA" id="ARBA00008599"/>
    </source>
</evidence>
<dbReference type="PANTHER" id="PTHR23085">
    <property type="entry name" value="GH28348P"/>
    <property type="match status" value="1"/>
</dbReference>
<comment type="similarity">
    <text evidence="4">Belongs to the junctophilin family.</text>
</comment>
<feature type="compositionally biased region" description="Basic and acidic residues" evidence="12">
    <location>
        <begin position="572"/>
        <end position="606"/>
    </location>
</feature>
<evidence type="ECO:0000256" key="10">
    <source>
        <dbReference type="ARBA" id="ARBA00022989"/>
    </source>
</evidence>
<dbReference type="SMART" id="SM00698">
    <property type="entry name" value="MORN"/>
    <property type="match status" value="6"/>
</dbReference>
<feature type="region of interest" description="Disordered" evidence="12">
    <location>
        <begin position="439"/>
        <end position="606"/>
    </location>
</feature>
<name>A0AAJ7TF41_PETMA</name>
<dbReference type="InterPro" id="IPR017191">
    <property type="entry name" value="Junctophilin"/>
</dbReference>
<evidence type="ECO:0000256" key="11">
    <source>
        <dbReference type="ARBA" id="ARBA00023136"/>
    </source>
</evidence>
<organism evidence="14 15">
    <name type="scientific">Petromyzon marinus</name>
    <name type="common">Sea lamprey</name>
    <dbReference type="NCBI Taxonomy" id="7757"/>
    <lineage>
        <taxon>Eukaryota</taxon>
        <taxon>Metazoa</taxon>
        <taxon>Chordata</taxon>
        <taxon>Craniata</taxon>
        <taxon>Vertebrata</taxon>
        <taxon>Cyclostomata</taxon>
        <taxon>Hyperoartia</taxon>
        <taxon>Petromyzontiformes</taxon>
        <taxon>Petromyzontidae</taxon>
        <taxon>Petromyzon</taxon>
    </lineage>
</organism>
<evidence type="ECO:0000313" key="15">
    <source>
        <dbReference type="RefSeq" id="XP_032816239.1"/>
    </source>
</evidence>
<dbReference type="GO" id="GO:0005789">
    <property type="term" value="C:endoplasmic reticulum membrane"/>
    <property type="evidence" value="ECO:0007669"/>
    <property type="project" value="UniProtKB-SubCell"/>
</dbReference>
<evidence type="ECO:0000256" key="5">
    <source>
        <dbReference type="ARBA" id="ARBA00022475"/>
    </source>
</evidence>
<evidence type="ECO:0000313" key="16">
    <source>
        <dbReference type="RefSeq" id="XP_032816240.1"/>
    </source>
</evidence>
<dbReference type="AlphaFoldDB" id="A0AAJ7TF41"/>
<reference evidence="15 16" key="1">
    <citation type="submission" date="2025-04" db="UniProtKB">
        <authorList>
            <consortium name="RefSeq"/>
        </authorList>
    </citation>
    <scope>IDENTIFICATION</scope>
    <source>
        <tissue evidence="15 16">Sperm</tissue>
    </source>
</reference>
<keyword evidence="6" id="KW-0597">Phosphoprotein</keyword>
<evidence type="ECO:0000313" key="14">
    <source>
        <dbReference type="Proteomes" id="UP001318040"/>
    </source>
</evidence>
<gene>
    <name evidence="15 16" type="primary">LOC116945810</name>
</gene>
<dbReference type="RefSeq" id="XP_032816240.1">
    <property type="nucleotide sequence ID" value="XM_032960349.1"/>
</dbReference>
<evidence type="ECO:0000256" key="13">
    <source>
        <dbReference type="SAM" id="Phobius"/>
    </source>
</evidence>
<keyword evidence="8" id="KW-0677">Repeat</keyword>
<keyword evidence="7 13" id="KW-0812">Transmembrane</keyword>
<keyword evidence="5" id="KW-1003">Cell membrane</keyword>
<dbReference type="GO" id="GO:0005886">
    <property type="term" value="C:plasma membrane"/>
    <property type="evidence" value="ECO:0007669"/>
    <property type="project" value="UniProtKB-SubCell"/>
</dbReference>
<accession>A0AAJ7TF41</accession>
<evidence type="ECO:0000256" key="9">
    <source>
        <dbReference type="ARBA" id="ARBA00022824"/>
    </source>
</evidence>
<feature type="compositionally biased region" description="Low complexity" evidence="12">
    <location>
        <begin position="497"/>
        <end position="514"/>
    </location>
</feature>
<keyword evidence="11 13" id="KW-0472">Membrane</keyword>
<evidence type="ECO:0000256" key="2">
    <source>
        <dbReference type="ARBA" id="ARBA00004184"/>
    </source>
</evidence>
<feature type="compositionally biased region" description="Gly residues" evidence="12">
    <location>
        <begin position="218"/>
        <end position="229"/>
    </location>
</feature>
<protein>
    <submittedName>
        <fullName evidence="15 16">Junctophilin-1-like</fullName>
    </submittedName>
</protein>
<dbReference type="FunFam" id="2.20.110.10:FF:000003">
    <property type="entry name" value="Junctophilin"/>
    <property type="match status" value="1"/>
</dbReference>
<dbReference type="RefSeq" id="XP_032816239.1">
    <property type="nucleotide sequence ID" value="XM_032960348.1"/>
</dbReference>
<feature type="compositionally biased region" description="Polar residues" evidence="12">
    <location>
        <begin position="657"/>
        <end position="670"/>
    </location>
</feature>
<dbReference type="GO" id="GO:0030314">
    <property type="term" value="C:junctional membrane complex"/>
    <property type="evidence" value="ECO:0007669"/>
    <property type="project" value="InterPro"/>
</dbReference>
<dbReference type="FunFam" id="2.20.110.10:FF:000001">
    <property type="entry name" value="Junctophilin"/>
    <property type="match status" value="1"/>
</dbReference>
<keyword evidence="14" id="KW-1185">Reference proteome</keyword>
<evidence type="ECO:0000256" key="6">
    <source>
        <dbReference type="ARBA" id="ARBA00022553"/>
    </source>
</evidence>
<dbReference type="Pfam" id="PF02493">
    <property type="entry name" value="MORN"/>
    <property type="match status" value="8"/>
</dbReference>
<evidence type="ECO:0000256" key="3">
    <source>
        <dbReference type="ARBA" id="ARBA00004236"/>
    </source>
</evidence>
<feature type="region of interest" description="Disordered" evidence="12">
    <location>
        <begin position="629"/>
        <end position="676"/>
    </location>
</feature>
<dbReference type="InterPro" id="IPR003409">
    <property type="entry name" value="MORN"/>
</dbReference>
<dbReference type="Proteomes" id="UP001318040">
    <property type="component" value="Chromosome 25"/>
</dbReference>
<dbReference type="Gene3D" id="2.20.110.10">
    <property type="entry name" value="Histone H3 K4-specific methyltransferase SET7/9 N-terminal domain"/>
    <property type="match status" value="3"/>
</dbReference>
<proteinExistence type="inferred from homology"/>
<evidence type="ECO:0000256" key="1">
    <source>
        <dbReference type="ARBA" id="ARBA00004163"/>
    </source>
</evidence>